<evidence type="ECO:0000256" key="3">
    <source>
        <dbReference type="ARBA" id="ARBA00022490"/>
    </source>
</evidence>
<keyword evidence="4 7" id="KW-0489">Methyltransferase</keyword>
<evidence type="ECO:0000256" key="5">
    <source>
        <dbReference type="ARBA" id="ARBA00022679"/>
    </source>
</evidence>
<name>A0A9X2T2H6_9HYPH</name>
<dbReference type="HAMAP" id="MF_00090">
    <property type="entry name" value="PIMT"/>
    <property type="match status" value="1"/>
</dbReference>
<evidence type="ECO:0000256" key="2">
    <source>
        <dbReference type="ARBA" id="ARBA00005369"/>
    </source>
</evidence>
<dbReference type="AlphaFoldDB" id="A0A9X2T2H6"/>
<dbReference type="Proteomes" id="UP001151088">
    <property type="component" value="Unassembled WGS sequence"/>
</dbReference>
<keyword evidence="9" id="KW-1185">Reference proteome</keyword>
<dbReference type="FunFam" id="3.40.50.150:FF:000010">
    <property type="entry name" value="Protein-L-isoaspartate O-methyltransferase"/>
    <property type="match status" value="1"/>
</dbReference>
<evidence type="ECO:0000256" key="4">
    <source>
        <dbReference type="ARBA" id="ARBA00022603"/>
    </source>
</evidence>
<keyword evidence="6 7" id="KW-0949">S-adenosyl-L-methionine</keyword>
<dbReference type="InterPro" id="IPR000682">
    <property type="entry name" value="PCMT"/>
</dbReference>
<evidence type="ECO:0000313" key="9">
    <source>
        <dbReference type="Proteomes" id="UP001151088"/>
    </source>
</evidence>
<dbReference type="GO" id="GO:0004719">
    <property type="term" value="F:protein-L-isoaspartate (D-aspartate) O-methyltransferase activity"/>
    <property type="evidence" value="ECO:0007669"/>
    <property type="project" value="UniProtKB-UniRule"/>
</dbReference>
<dbReference type="PANTHER" id="PTHR11579">
    <property type="entry name" value="PROTEIN-L-ISOASPARTATE O-METHYLTRANSFERASE"/>
    <property type="match status" value="1"/>
</dbReference>
<dbReference type="EC" id="2.1.1.77" evidence="7"/>
<dbReference type="NCBIfam" id="TIGR00080">
    <property type="entry name" value="pimt"/>
    <property type="match status" value="1"/>
</dbReference>
<feature type="active site" evidence="7">
    <location>
        <position position="65"/>
    </location>
</feature>
<dbReference type="GO" id="GO:0030091">
    <property type="term" value="P:protein repair"/>
    <property type="evidence" value="ECO:0007669"/>
    <property type="project" value="UniProtKB-UniRule"/>
</dbReference>
<dbReference type="Gene3D" id="3.40.50.150">
    <property type="entry name" value="Vaccinia Virus protein VP39"/>
    <property type="match status" value="1"/>
</dbReference>
<dbReference type="EMBL" id="JANTHZ010000005">
    <property type="protein sequence ID" value="MCS0495877.1"/>
    <property type="molecule type" value="Genomic_DNA"/>
</dbReference>
<sequence>MTEAEKNELVERAELLLALRRRGLLDNRVMRAFEEVPRERFVDPAFRDLAWADQTLPIECGQTISQPSVIASMTQALEFDSTHSVLEVGTGTGYQAAIMGHIARRVVTLERYRTLAHSAAVRLRQLGLANVEVIVADGTQGLFARAPFDRIVLTAAVSEVPAPLIEQLAPEGILIAPLGPPDDTQTLVRLRKPGEGREGQVMERRDLGRVRFVPIMAGIAASL</sequence>
<comment type="subcellular location">
    <subcellularLocation>
        <location evidence="1 7">Cytoplasm</location>
    </subcellularLocation>
</comment>
<reference evidence="8" key="1">
    <citation type="submission" date="2022-08" db="EMBL/GenBank/DDBJ databases">
        <authorList>
            <person name="Li F."/>
        </authorList>
    </citation>
    <scope>NUCLEOTIDE SEQUENCE</scope>
    <source>
        <strain evidence="8">MQZ15Z-1</strain>
    </source>
</reference>
<gene>
    <name evidence="7" type="primary">pcm</name>
    <name evidence="8" type="ORF">NVS89_12265</name>
</gene>
<comment type="similarity">
    <text evidence="2 7">Belongs to the methyltransferase superfamily. L-isoaspartyl/D-aspartyl protein methyltransferase family.</text>
</comment>
<evidence type="ECO:0000313" key="8">
    <source>
        <dbReference type="EMBL" id="MCS0495877.1"/>
    </source>
</evidence>
<dbReference type="GO" id="GO:0032259">
    <property type="term" value="P:methylation"/>
    <property type="evidence" value="ECO:0007669"/>
    <property type="project" value="UniProtKB-KW"/>
</dbReference>
<comment type="catalytic activity">
    <reaction evidence="7">
        <text>[protein]-L-isoaspartate + S-adenosyl-L-methionine = [protein]-L-isoaspartate alpha-methyl ester + S-adenosyl-L-homocysteine</text>
        <dbReference type="Rhea" id="RHEA:12705"/>
        <dbReference type="Rhea" id="RHEA-COMP:12143"/>
        <dbReference type="Rhea" id="RHEA-COMP:12144"/>
        <dbReference type="ChEBI" id="CHEBI:57856"/>
        <dbReference type="ChEBI" id="CHEBI:59789"/>
        <dbReference type="ChEBI" id="CHEBI:90596"/>
        <dbReference type="ChEBI" id="CHEBI:90598"/>
        <dbReference type="EC" id="2.1.1.77"/>
    </reaction>
</comment>
<keyword evidence="3 7" id="KW-0963">Cytoplasm</keyword>
<evidence type="ECO:0000256" key="1">
    <source>
        <dbReference type="ARBA" id="ARBA00004496"/>
    </source>
</evidence>
<dbReference type="PROSITE" id="PS01279">
    <property type="entry name" value="PCMT"/>
    <property type="match status" value="1"/>
</dbReference>
<evidence type="ECO:0000256" key="6">
    <source>
        <dbReference type="ARBA" id="ARBA00022691"/>
    </source>
</evidence>
<dbReference type="Pfam" id="PF01135">
    <property type="entry name" value="PCMT"/>
    <property type="match status" value="1"/>
</dbReference>
<evidence type="ECO:0000256" key="7">
    <source>
        <dbReference type="HAMAP-Rule" id="MF_00090"/>
    </source>
</evidence>
<dbReference type="CDD" id="cd02440">
    <property type="entry name" value="AdoMet_MTases"/>
    <property type="match status" value="1"/>
</dbReference>
<dbReference type="SUPFAM" id="SSF53335">
    <property type="entry name" value="S-adenosyl-L-methionine-dependent methyltransferases"/>
    <property type="match status" value="1"/>
</dbReference>
<dbReference type="RefSeq" id="WP_258733047.1">
    <property type="nucleotide sequence ID" value="NZ_JANTHZ010000005.1"/>
</dbReference>
<dbReference type="PANTHER" id="PTHR11579:SF0">
    <property type="entry name" value="PROTEIN-L-ISOASPARTATE(D-ASPARTATE) O-METHYLTRANSFERASE"/>
    <property type="match status" value="1"/>
</dbReference>
<keyword evidence="5 7" id="KW-0808">Transferase</keyword>
<proteinExistence type="inferred from homology"/>
<accession>A0A9X2T2H6</accession>
<dbReference type="NCBIfam" id="NF001453">
    <property type="entry name" value="PRK00312.1"/>
    <property type="match status" value="1"/>
</dbReference>
<protein>
    <recommendedName>
        <fullName evidence="7">Protein-L-isoaspartate O-methyltransferase</fullName>
        <ecNumber evidence="7">2.1.1.77</ecNumber>
    </recommendedName>
    <alternativeName>
        <fullName evidence="7">L-isoaspartyl protein carboxyl methyltransferase</fullName>
    </alternativeName>
    <alternativeName>
        <fullName evidence="7">Protein L-isoaspartyl methyltransferase</fullName>
    </alternativeName>
    <alternativeName>
        <fullName evidence="7">Protein-beta-aspartate methyltransferase</fullName>
        <shortName evidence="7">PIMT</shortName>
    </alternativeName>
</protein>
<dbReference type="GO" id="GO:0005737">
    <property type="term" value="C:cytoplasm"/>
    <property type="evidence" value="ECO:0007669"/>
    <property type="project" value="UniProtKB-SubCell"/>
</dbReference>
<comment type="function">
    <text evidence="7">Catalyzes the methyl esterification of L-isoaspartyl residues in peptides and proteins that result from spontaneous decomposition of normal L-aspartyl and L-asparaginyl residues. It plays a role in the repair and/or degradation of damaged proteins.</text>
</comment>
<dbReference type="InterPro" id="IPR029063">
    <property type="entry name" value="SAM-dependent_MTases_sf"/>
</dbReference>
<comment type="caution">
    <text evidence="8">The sequence shown here is derived from an EMBL/GenBank/DDBJ whole genome shotgun (WGS) entry which is preliminary data.</text>
</comment>
<organism evidence="8 9">
    <name type="scientific">Ancylobacter mangrovi</name>
    <dbReference type="NCBI Taxonomy" id="2972472"/>
    <lineage>
        <taxon>Bacteria</taxon>
        <taxon>Pseudomonadati</taxon>
        <taxon>Pseudomonadota</taxon>
        <taxon>Alphaproteobacteria</taxon>
        <taxon>Hyphomicrobiales</taxon>
        <taxon>Xanthobacteraceae</taxon>
        <taxon>Ancylobacter</taxon>
    </lineage>
</organism>